<reference evidence="1" key="1">
    <citation type="submission" date="2024-07" db="EMBL/GenBank/DDBJ databases">
        <title>Identification and characteristics of an arsenic-resistant bacterial isolate, which belongs to a novel species.</title>
        <authorList>
            <person name="Juszczyk A."/>
            <person name="Kowalczyk A."/>
            <person name="Was K."/>
            <person name="Kosowicz W."/>
            <person name="Budzyn A."/>
            <person name="Latowski D."/>
        </authorList>
    </citation>
    <scope>NUCLEOTIDE SEQUENCE</scope>
    <source>
        <strain evidence="1">As8PL</strain>
    </source>
</reference>
<organism evidence="1">
    <name type="scientific">Alkalihalophilus sp. As8PL</name>
    <dbReference type="NCBI Taxonomy" id="3237103"/>
    <lineage>
        <taxon>Bacteria</taxon>
        <taxon>Bacillati</taxon>
        <taxon>Bacillota</taxon>
        <taxon>Bacilli</taxon>
        <taxon>Bacillales</taxon>
        <taxon>Bacillaceae</taxon>
        <taxon>Alkalihalophilus</taxon>
    </lineage>
</organism>
<dbReference type="GO" id="GO:0032259">
    <property type="term" value="P:methylation"/>
    <property type="evidence" value="ECO:0007669"/>
    <property type="project" value="UniProtKB-KW"/>
</dbReference>
<keyword evidence="1" id="KW-0489">Methyltransferase</keyword>
<dbReference type="PANTHER" id="PTHR35276:SF1">
    <property type="entry name" value="TRNA (MNM(5)S(2)U34)-METHYLTRANSFERASE, CHLOROPLASTIC"/>
    <property type="match status" value="1"/>
</dbReference>
<dbReference type="EMBL" id="CP162551">
    <property type="protein sequence ID" value="XDI35986.1"/>
    <property type="molecule type" value="Genomic_DNA"/>
</dbReference>
<protein>
    <submittedName>
        <fullName evidence="1">Class I SAM-dependent methyltransferase</fullName>
    </submittedName>
</protein>
<dbReference type="AlphaFoldDB" id="A0AB39BRH4"/>
<evidence type="ECO:0000313" key="1">
    <source>
        <dbReference type="EMBL" id="XDI35986.1"/>
    </source>
</evidence>
<dbReference type="SUPFAM" id="SSF53335">
    <property type="entry name" value="S-adenosyl-L-methionine-dependent methyltransferases"/>
    <property type="match status" value="1"/>
</dbReference>
<name>A0AB39BRH4_9BACI</name>
<accession>A0AB39BRH4</accession>
<keyword evidence="1" id="KW-0808">Transferase</keyword>
<dbReference type="Pfam" id="PF06962">
    <property type="entry name" value="rRNA_methylase"/>
    <property type="match status" value="1"/>
</dbReference>
<dbReference type="Gene3D" id="3.40.50.150">
    <property type="entry name" value="Vaccinia Virus protein VP39"/>
    <property type="match status" value="1"/>
</dbReference>
<dbReference type="PANTHER" id="PTHR35276">
    <property type="entry name" value="S-ADENOSYL-L-METHIONINE-DEPENDENT METHYLTRANSFERASES SUPERFAMILY PROTEIN"/>
    <property type="match status" value="1"/>
</dbReference>
<sequence>MKLLGVLPFARFLLERSISPGDIAVDCTAGNGHDTLFLAKLVRENGHVYSVDVQETAILNTRARLDEAEVSSRVTLTQSGHQHIATIIPSDQHKRVKGAIFNLGYLPGGDKSIVTKSDTTIQAIEGLLELMPKEGVIVLVIYHGHTEGAVERDHLLHYVENLDQKKAHVLNYSFINQANHPPFVVAIEKR</sequence>
<gene>
    <name evidence="1" type="ORF">AB3N04_14920</name>
</gene>
<dbReference type="GO" id="GO:0008168">
    <property type="term" value="F:methyltransferase activity"/>
    <property type="evidence" value="ECO:0007669"/>
    <property type="project" value="UniProtKB-KW"/>
</dbReference>
<dbReference type="RefSeq" id="WP_368503497.1">
    <property type="nucleotide sequence ID" value="NZ_CP162551.1"/>
</dbReference>
<proteinExistence type="predicted"/>
<dbReference type="InterPro" id="IPR029063">
    <property type="entry name" value="SAM-dependent_MTases_sf"/>
</dbReference>
<dbReference type="InterPro" id="IPR010719">
    <property type="entry name" value="MnmM_MeTrfase"/>
</dbReference>